<dbReference type="STRING" id="1472767.AOX59_12405"/>
<sequence length="103" mass="11848">MPERFFHELVNYCSSNPDISKVILFGSRARGDFRLNSDLDLAIRTKDITHSEQNLINDRIQEMPTALKIDVVFLDRLTKKGLINNIKQEGVIIYEEGKALREA</sequence>
<dbReference type="PANTHER" id="PTHR33933">
    <property type="entry name" value="NUCLEOTIDYLTRANSFERASE"/>
    <property type="match status" value="1"/>
</dbReference>
<dbReference type="AlphaFoldDB" id="A0A0U4FAI8"/>
<dbReference type="InterPro" id="IPR043519">
    <property type="entry name" value="NT_sf"/>
</dbReference>
<dbReference type="EMBL" id="CP013862">
    <property type="protein sequence ID" value="ALX50630.1"/>
    <property type="molecule type" value="Genomic_DNA"/>
</dbReference>
<evidence type="ECO:0000313" key="2">
    <source>
        <dbReference type="EMBL" id="ALX50630.1"/>
    </source>
</evidence>
<dbReference type="InterPro" id="IPR052548">
    <property type="entry name" value="Type_VII_TA_antitoxin"/>
</dbReference>
<proteinExistence type="predicted"/>
<dbReference type="Proteomes" id="UP000050331">
    <property type="component" value="Chromosome"/>
</dbReference>
<dbReference type="Gene3D" id="3.30.460.10">
    <property type="entry name" value="Beta Polymerase, domain 2"/>
    <property type="match status" value="1"/>
</dbReference>
<dbReference type="KEGG" id="lao:AOX59_12405"/>
<gene>
    <name evidence="2" type="ORF">AOX59_12405</name>
</gene>
<dbReference type="SUPFAM" id="SSF81301">
    <property type="entry name" value="Nucleotidyltransferase"/>
    <property type="match status" value="1"/>
</dbReference>
<evidence type="ECO:0000259" key="1">
    <source>
        <dbReference type="Pfam" id="PF18765"/>
    </source>
</evidence>
<reference evidence="2 3" key="1">
    <citation type="submission" date="2016-01" db="EMBL/GenBank/DDBJ databases">
        <title>Complete genome sequence of strain Lentibacillus amyloliquefaciens LAM0015T isolated from saline sediment.</title>
        <authorList>
            <person name="Wang J.-L."/>
            <person name="He M.-X."/>
        </authorList>
    </citation>
    <scope>NUCLEOTIDE SEQUENCE [LARGE SCALE GENOMIC DNA]</scope>
    <source>
        <strain evidence="2 3">LAM0015</strain>
    </source>
</reference>
<evidence type="ECO:0000313" key="3">
    <source>
        <dbReference type="Proteomes" id="UP000050331"/>
    </source>
</evidence>
<dbReference type="CDD" id="cd05403">
    <property type="entry name" value="NT_KNTase_like"/>
    <property type="match status" value="1"/>
</dbReference>
<dbReference type="InterPro" id="IPR041633">
    <property type="entry name" value="Polbeta"/>
</dbReference>
<dbReference type="PANTHER" id="PTHR33933:SF1">
    <property type="entry name" value="PROTEIN ADENYLYLTRANSFERASE MNTA-RELATED"/>
    <property type="match status" value="1"/>
</dbReference>
<accession>A0A0U4FAI8</accession>
<organism evidence="2 3">
    <name type="scientific">Lentibacillus amyloliquefaciens</name>
    <dbReference type="NCBI Taxonomy" id="1472767"/>
    <lineage>
        <taxon>Bacteria</taxon>
        <taxon>Bacillati</taxon>
        <taxon>Bacillota</taxon>
        <taxon>Bacilli</taxon>
        <taxon>Bacillales</taxon>
        <taxon>Bacillaceae</taxon>
        <taxon>Lentibacillus</taxon>
    </lineage>
</organism>
<dbReference type="Pfam" id="PF18765">
    <property type="entry name" value="Polbeta"/>
    <property type="match status" value="1"/>
</dbReference>
<keyword evidence="3" id="KW-1185">Reference proteome</keyword>
<name>A0A0U4FAI8_9BACI</name>
<protein>
    <recommendedName>
        <fullName evidence="1">Polymerase beta nucleotidyltransferase domain-containing protein</fullName>
    </recommendedName>
</protein>
<feature type="domain" description="Polymerase beta nucleotidyltransferase" evidence="1">
    <location>
        <begin position="8"/>
        <end position="96"/>
    </location>
</feature>